<dbReference type="OrthoDB" id="8549922at2"/>
<dbReference type="Pfam" id="PF00535">
    <property type="entry name" value="Glycos_transf_2"/>
    <property type="match status" value="1"/>
</dbReference>
<sequence length="117" mass="12276">MNTPAISVIVPVYNVAPYLTQCLDSVLAQTFGDFELLLVDDGSTDGSSALCDAYAARDDRVRVVHQPNAGLSAARNAGLKLALGEFITFLDGDDWFDAATLAVARQTALASGADVVL</sequence>
<dbReference type="Proteomes" id="UP000188324">
    <property type="component" value="Chromosome"/>
</dbReference>
<evidence type="ECO:0000256" key="2">
    <source>
        <dbReference type="ARBA" id="ARBA00022679"/>
    </source>
</evidence>
<dbReference type="InterPro" id="IPR001173">
    <property type="entry name" value="Glyco_trans_2-like"/>
</dbReference>
<dbReference type="PANTHER" id="PTHR22916">
    <property type="entry name" value="GLYCOSYLTRANSFERASE"/>
    <property type="match status" value="1"/>
</dbReference>
<dbReference type="InterPro" id="IPR029044">
    <property type="entry name" value="Nucleotide-diphossugar_trans"/>
</dbReference>
<accession>A0A1Q2CI85</accession>
<proteinExistence type="predicted"/>
<keyword evidence="1" id="KW-0328">Glycosyltransferase</keyword>
<evidence type="ECO:0000313" key="3">
    <source>
        <dbReference type="EMBL" id="AQP45765.1"/>
    </source>
</evidence>
<reference evidence="3 4" key="1">
    <citation type="journal article" date="2016" name="Int. J. Syst. Evol. Microbiol.">
        <title>Tessaracoccus flavus sp. nov., isolated from the drainage system of a lindane-producing factory.</title>
        <authorList>
            <person name="Kumari R."/>
            <person name="Singh P."/>
            <person name="Schumann P."/>
            <person name="Lal R."/>
        </authorList>
    </citation>
    <scope>NUCLEOTIDE SEQUENCE [LARGE SCALE GENOMIC DNA]</scope>
    <source>
        <strain evidence="3 4">RP1T</strain>
    </source>
</reference>
<dbReference type="AlphaFoldDB" id="A0A1Q2CI85"/>
<organism evidence="3 4">
    <name type="scientific">Tessaracoccus flavus</name>
    <dbReference type="NCBI Taxonomy" id="1610493"/>
    <lineage>
        <taxon>Bacteria</taxon>
        <taxon>Bacillati</taxon>
        <taxon>Actinomycetota</taxon>
        <taxon>Actinomycetes</taxon>
        <taxon>Propionibacteriales</taxon>
        <taxon>Propionibacteriaceae</taxon>
        <taxon>Tessaracoccus</taxon>
    </lineage>
</organism>
<dbReference type="KEGG" id="tfl:RPIT_13915"/>
<keyword evidence="2" id="KW-0808">Transferase</keyword>
<name>A0A1Q2CI85_9ACTN</name>
<dbReference type="GO" id="GO:0016757">
    <property type="term" value="F:glycosyltransferase activity"/>
    <property type="evidence" value="ECO:0007669"/>
    <property type="project" value="UniProtKB-KW"/>
</dbReference>
<protein>
    <submittedName>
        <fullName evidence="3">Uncharacterized protein</fullName>
    </submittedName>
</protein>
<evidence type="ECO:0000313" key="4">
    <source>
        <dbReference type="Proteomes" id="UP000188324"/>
    </source>
</evidence>
<dbReference type="Gene3D" id="3.90.550.10">
    <property type="entry name" value="Spore Coat Polysaccharide Biosynthesis Protein SpsA, Chain A"/>
    <property type="match status" value="1"/>
</dbReference>
<dbReference type="PANTHER" id="PTHR22916:SF51">
    <property type="entry name" value="GLYCOSYLTRANSFERASE EPSH-RELATED"/>
    <property type="match status" value="1"/>
</dbReference>
<dbReference type="RefSeq" id="WP_077343974.1">
    <property type="nucleotide sequence ID" value="NZ_CP019605.1"/>
</dbReference>
<gene>
    <name evidence="3" type="ORF">RPIT_13915</name>
</gene>
<keyword evidence="4" id="KW-1185">Reference proteome</keyword>
<dbReference type="SUPFAM" id="SSF53448">
    <property type="entry name" value="Nucleotide-diphospho-sugar transferases"/>
    <property type="match status" value="1"/>
</dbReference>
<dbReference type="CDD" id="cd00761">
    <property type="entry name" value="Glyco_tranf_GTA_type"/>
    <property type="match status" value="1"/>
</dbReference>
<dbReference type="EMBL" id="CP019605">
    <property type="protein sequence ID" value="AQP45765.1"/>
    <property type="molecule type" value="Genomic_DNA"/>
</dbReference>
<evidence type="ECO:0000256" key="1">
    <source>
        <dbReference type="ARBA" id="ARBA00022676"/>
    </source>
</evidence>
<dbReference type="STRING" id="1610493.RPIT_13915"/>